<evidence type="ECO:0000313" key="3">
    <source>
        <dbReference type="EMBL" id="TVM34062.1"/>
    </source>
</evidence>
<dbReference type="CDD" id="cd06223">
    <property type="entry name" value="PRTases_typeI"/>
    <property type="match status" value="1"/>
</dbReference>
<dbReference type="Gene3D" id="3.40.50.2020">
    <property type="match status" value="1"/>
</dbReference>
<dbReference type="GO" id="GO:0016757">
    <property type="term" value="F:glycosyltransferase activity"/>
    <property type="evidence" value="ECO:0007669"/>
    <property type="project" value="UniProtKB-KW"/>
</dbReference>
<dbReference type="RefSeq" id="WP_144305058.1">
    <property type="nucleotide sequence ID" value="NZ_CP039543.1"/>
</dbReference>
<evidence type="ECO:0000313" key="4">
    <source>
        <dbReference type="Proteomes" id="UP000434052"/>
    </source>
</evidence>
<sequence>MADIFTSRESGDKHRLTVPGLAYDIEIPYVLLPREDGARIKIASLNLVGQTRLNRDLGGLLARLVKTKIPDMQGVAMLCVVEKALQLAQVTAMELGLDETAIAYNRIKPHMEPDRRPVIQIGVDSITSGDKFLALYERDIEILRNATRGVFIVDDVISSGGTMFGAVDLVEACFEEIGAAAPPILGFYCVATEGVPQLNLPAPVESLATLPVPEILPKP</sequence>
<accession>A0A6P1ZHH6</accession>
<name>A0A6P1ZHH6_9BACT</name>
<dbReference type="PANTHER" id="PTHR43218:SF1">
    <property type="entry name" value="PHOSPHORIBOSYLTRANSFERASE"/>
    <property type="match status" value="1"/>
</dbReference>
<dbReference type="Pfam" id="PF00156">
    <property type="entry name" value="Pribosyltran"/>
    <property type="match status" value="1"/>
</dbReference>
<protein>
    <submittedName>
        <fullName evidence="3">Adenine phosphoribosyltransferase</fullName>
    </submittedName>
</protein>
<dbReference type="SUPFAM" id="SSF53271">
    <property type="entry name" value="PRTase-like"/>
    <property type="match status" value="1"/>
</dbReference>
<gene>
    <name evidence="3" type="ORF">DQK91_09160</name>
    <name evidence="2" type="ORF">E8L03_18095</name>
</gene>
<feature type="domain" description="Phosphoribosyltransferase" evidence="1">
    <location>
        <begin position="56"/>
        <end position="173"/>
    </location>
</feature>
<dbReference type="Proteomes" id="UP000434052">
    <property type="component" value="Unassembled WGS sequence"/>
</dbReference>
<dbReference type="Proteomes" id="UP000503251">
    <property type="component" value="Chromosome"/>
</dbReference>
<keyword evidence="3" id="KW-0808">Transferase</keyword>
<dbReference type="EMBL" id="QMIF01000005">
    <property type="protein sequence ID" value="TVM34062.1"/>
    <property type="molecule type" value="Genomic_DNA"/>
</dbReference>
<dbReference type="PANTHER" id="PTHR43218">
    <property type="entry name" value="PHOSPHORIBOSYLTRANSFERASE-RELATED"/>
    <property type="match status" value="1"/>
</dbReference>
<evidence type="ECO:0000313" key="2">
    <source>
        <dbReference type="EMBL" id="QJT10711.1"/>
    </source>
</evidence>
<evidence type="ECO:0000313" key="5">
    <source>
        <dbReference type="Proteomes" id="UP000503251"/>
    </source>
</evidence>
<dbReference type="InterPro" id="IPR029057">
    <property type="entry name" value="PRTase-like"/>
</dbReference>
<dbReference type="OrthoDB" id="4213751at2"/>
<evidence type="ECO:0000259" key="1">
    <source>
        <dbReference type="Pfam" id="PF00156"/>
    </source>
</evidence>
<keyword evidence="5" id="KW-1185">Reference proteome</keyword>
<dbReference type="InterPro" id="IPR000836">
    <property type="entry name" value="PRTase_dom"/>
</dbReference>
<reference evidence="3 4" key="1">
    <citation type="submission" date="2018-06" db="EMBL/GenBank/DDBJ databases">
        <title>Complete genome of Desulfovibrio marinus P48SEP.</title>
        <authorList>
            <person name="Crispim J.S."/>
            <person name="Vidigal P.M.P."/>
            <person name="Silva L.C.F."/>
            <person name="Araujo L.C."/>
            <person name="Laguardia C.N."/>
            <person name="Dias R.S."/>
            <person name="Sousa M.P."/>
            <person name="Paula S.O."/>
            <person name="Silva C."/>
        </authorList>
    </citation>
    <scope>NUCLEOTIDE SEQUENCE [LARGE SCALE GENOMIC DNA]</scope>
    <source>
        <strain evidence="3 4">P48SEP</strain>
    </source>
</reference>
<organism evidence="3 4">
    <name type="scientific">Oceanidesulfovibrio marinus</name>
    <dbReference type="NCBI Taxonomy" id="370038"/>
    <lineage>
        <taxon>Bacteria</taxon>
        <taxon>Pseudomonadati</taxon>
        <taxon>Thermodesulfobacteriota</taxon>
        <taxon>Desulfovibrionia</taxon>
        <taxon>Desulfovibrionales</taxon>
        <taxon>Desulfovibrionaceae</taxon>
        <taxon>Oceanidesulfovibrio</taxon>
    </lineage>
</organism>
<reference evidence="2 5" key="2">
    <citation type="submission" date="2019-04" db="EMBL/GenBank/DDBJ databases">
        <title>Isolation and culture of sulfate reducing bacteria from the cold seep of the South China Sea.</title>
        <authorList>
            <person name="Sun C."/>
            <person name="Liu R."/>
        </authorList>
    </citation>
    <scope>NUCLEOTIDE SEQUENCE [LARGE SCALE GENOMIC DNA]</scope>
    <source>
        <strain evidence="2 5">CS1</strain>
    </source>
</reference>
<proteinExistence type="predicted"/>
<dbReference type="EMBL" id="CP039543">
    <property type="protein sequence ID" value="QJT10711.1"/>
    <property type="molecule type" value="Genomic_DNA"/>
</dbReference>
<dbReference type="AlphaFoldDB" id="A0A6P1ZHH6"/>
<keyword evidence="3" id="KW-0328">Glycosyltransferase</keyword>